<protein>
    <submittedName>
        <fullName evidence="1">Uncharacterized protein</fullName>
    </submittedName>
</protein>
<gene>
    <name evidence="1" type="ORF">SMTD_LOCUS1806</name>
</gene>
<reference evidence="1 2" key="1">
    <citation type="submission" date="2018-11" db="EMBL/GenBank/DDBJ databases">
        <authorList>
            <consortium name="Pathogen Informatics"/>
        </authorList>
    </citation>
    <scope>NUCLEOTIDE SEQUENCE [LARGE SCALE GENOMIC DNA]</scope>
    <source>
        <strain>Denwood</strain>
        <strain evidence="2">Zambia</strain>
    </source>
</reference>
<evidence type="ECO:0000313" key="1">
    <source>
        <dbReference type="EMBL" id="VDO81601.1"/>
    </source>
</evidence>
<keyword evidence="2" id="KW-1185">Reference proteome</keyword>
<dbReference type="EMBL" id="UZAL01002159">
    <property type="protein sequence ID" value="VDO81601.1"/>
    <property type="molecule type" value="Genomic_DNA"/>
</dbReference>
<evidence type="ECO:0000313" key="2">
    <source>
        <dbReference type="Proteomes" id="UP000269396"/>
    </source>
</evidence>
<dbReference type="AlphaFoldDB" id="A0A3P7Y3I4"/>
<organism evidence="1 2">
    <name type="scientific">Schistosoma mattheei</name>
    <dbReference type="NCBI Taxonomy" id="31246"/>
    <lineage>
        <taxon>Eukaryota</taxon>
        <taxon>Metazoa</taxon>
        <taxon>Spiralia</taxon>
        <taxon>Lophotrochozoa</taxon>
        <taxon>Platyhelminthes</taxon>
        <taxon>Trematoda</taxon>
        <taxon>Digenea</taxon>
        <taxon>Strigeidida</taxon>
        <taxon>Schistosomatoidea</taxon>
        <taxon>Schistosomatidae</taxon>
        <taxon>Schistosoma</taxon>
    </lineage>
</organism>
<name>A0A3P7Y3I4_9TREM</name>
<dbReference type="Proteomes" id="UP000269396">
    <property type="component" value="Unassembled WGS sequence"/>
</dbReference>
<accession>A0A3P7Y3I4</accession>
<sequence>MRSVRFGTLQLDVPASESMSTPGFEPNTVRLKCHHVIHLTTES</sequence>
<proteinExistence type="predicted"/>